<dbReference type="InterPro" id="IPR054471">
    <property type="entry name" value="GPIID_WHD"/>
</dbReference>
<feature type="domain" description="GPI inositol-deacylase winged helix" evidence="2">
    <location>
        <begin position="539"/>
        <end position="614"/>
    </location>
</feature>
<dbReference type="Pfam" id="PF24809">
    <property type="entry name" value="DUF7708"/>
    <property type="match status" value="1"/>
</dbReference>
<dbReference type="VEuPathDB" id="FungiDB:F4678DRAFT_465420"/>
<keyword evidence="1" id="KW-0677">Repeat</keyword>
<protein>
    <recommendedName>
        <fullName evidence="7">NACHT domain-containing protein</fullName>
    </recommendedName>
</protein>
<evidence type="ECO:0000313" key="6">
    <source>
        <dbReference type="Proteomes" id="UP001148614"/>
    </source>
</evidence>
<dbReference type="PANTHER" id="PTHR10039">
    <property type="entry name" value="AMELOGENIN"/>
    <property type="match status" value="1"/>
</dbReference>
<evidence type="ECO:0000259" key="3">
    <source>
        <dbReference type="Pfam" id="PF24809"/>
    </source>
</evidence>
<evidence type="ECO:0008006" key="7">
    <source>
        <dbReference type="Google" id="ProtNLM"/>
    </source>
</evidence>
<dbReference type="PANTHER" id="PTHR10039:SF15">
    <property type="entry name" value="NACHT DOMAIN-CONTAINING PROTEIN"/>
    <property type="match status" value="1"/>
</dbReference>
<evidence type="ECO:0000256" key="1">
    <source>
        <dbReference type="ARBA" id="ARBA00022737"/>
    </source>
</evidence>
<proteinExistence type="predicted"/>
<dbReference type="InterPro" id="IPR027417">
    <property type="entry name" value="P-loop_NTPase"/>
</dbReference>
<dbReference type="Proteomes" id="UP001148614">
    <property type="component" value="Unassembled WGS sequence"/>
</dbReference>
<dbReference type="Pfam" id="PF13424">
    <property type="entry name" value="TPR_12"/>
    <property type="match status" value="1"/>
</dbReference>
<dbReference type="SUPFAM" id="SSF52540">
    <property type="entry name" value="P-loop containing nucleoside triphosphate hydrolases"/>
    <property type="match status" value="1"/>
</dbReference>
<dbReference type="Pfam" id="PF24883">
    <property type="entry name" value="NPHP3_N"/>
    <property type="match status" value="1"/>
</dbReference>
<evidence type="ECO:0000313" key="5">
    <source>
        <dbReference type="EMBL" id="KAJ3580459.1"/>
    </source>
</evidence>
<keyword evidence="6" id="KW-1185">Reference proteome</keyword>
<dbReference type="EMBL" id="JANPWZ010000005">
    <property type="protein sequence ID" value="KAJ3580459.1"/>
    <property type="molecule type" value="Genomic_DNA"/>
</dbReference>
<feature type="domain" description="DUF7708" evidence="3">
    <location>
        <begin position="65"/>
        <end position="209"/>
    </location>
</feature>
<sequence>MDFSDLNNNYASLRIALEASAEKYKFVDVLRVQHTTLQDLLTTTIKLETDHISKQRSGINVRRRLSSLISFVERYASALDCLVQTGSGFALNPAALAWGLMKILLELASSATKYFSSLLKLLERLGSTVSHYGEYLEMFRYHRFQVALGDVYLDIICILGKARTMLQRNRYLMLLRCFKSDFDADFGDDIEAVNRHLSRLKSETTLAQRLTIHDFMRDMRATVAKNSLQCNIHGVADIQHWLRPFDCESRLVNIQSLRHPQTGFWVLEHNTYRAWKYGKGSQVLWISGPPGIGKTVLSSVIIEDMRNSAQSLRSITVYFHCSTSQDSTRSEACVYASIISQITAELQMREDPSDIPSAVKEAFERSLKLGRLQMSSADNPVQILLKLTRLNHPINVIIDGLDELDNSKVLMDSLLRVAREACSFRMVLLSREIPLIKANLGPQHHINITPADVYHDIELFVKEASSKLPAEAIQKDMYLTDKICQRADGMFLWASLAIEELSKATSLREVQGILSHCPLGLQGMYGHFLFKIETETLSRKTLARNIISWVCCATRQLTVAELKVAVCADDWTSKCSPFQSVLTDICAPFIALTANGKYIQPVHHSVREYLLEQDGNDVNEHHNRQLLISQSAAHTDLAMCCIRYLSMYHLQDTGLKNETFLQYAMVSWCYHAVRGRATVALRTEVLQLLSTSSIRQRWLFWMLFNNDTPFPIHKVLRSQEELQRWLLHVSDGEAQMAQKPILTDWSMDILDLIMLTSHIGCNKTKGPGEISISYFEKMMVVRDLARRLKQSGKLVEAREKIESLVEGDNSKDTFNLCLLNTLGILYDQEGKQGPSLQMHGRVVSYQESMSQSHGDETLWSINEMGRTYRHLGQLDKSEEMHRTALAALSLRRPEGHPELTWTTNTLANTLRKQERFHEALVLHQAAYDARSRDLGTEHTHTLWSCGDVAKCHLALGSFEDALEWYNKAYQGRLVALGPEHPDTLWSMNDLGAALNTIGRNDEALQLQLSALQMQERVLGPKHKHTIWTKEKVNELSEFGSSTITSVVG</sequence>
<dbReference type="InterPro" id="IPR056884">
    <property type="entry name" value="NPHP3-like_N"/>
</dbReference>
<feature type="domain" description="Nephrocystin 3-like N-terminal" evidence="4">
    <location>
        <begin position="262"/>
        <end position="431"/>
    </location>
</feature>
<dbReference type="InterPro" id="IPR056125">
    <property type="entry name" value="DUF7708"/>
</dbReference>
<dbReference type="Gene3D" id="3.40.50.300">
    <property type="entry name" value="P-loop containing nucleotide triphosphate hydrolases"/>
    <property type="match status" value="1"/>
</dbReference>
<reference evidence="5" key="1">
    <citation type="submission" date="2022-07" db="EMBL/GenBank/DDBJ databases">
        <title>Genome Sequence of Xylaria arbuscula.</title>
        <authorList>
            <person name="Buettner E."/>
        </authorList>
    </citation>
    <scope>NUCLEOTIDE SEQUENCE</scope>
    <source>
        <strain evidence="5">VT107</strain>
    </source>
</reference>
<dbReference type="Gene3D" id="1.25.40.10">
    <property type="entry name" value="Tetratricopeptide repeat domain"/>
    <property type="match status" value="2"/>
</dbReference>
<dbReference type="AlphaFoldDB" id="A0A9W8NPE8"/>
<dbReference type="SUPFAM" id="SSF48452">
    <property type="entry name" value="TPR-like"/>
    <property type="match status" value="1"/>
</dbReference>
<dbReference type="Pfam" id="PF13374">
    <property type="entry name" value="TPR_10"/>
    <property type="match status" value="2"/>
</dbReference>
<evidence type="ECO:0000259" key="4">
    <source>
        <dbReference type="Pfam" id="PF24883"/>
    </source>
</evidence>
<dbReference type="InterPro" id="IPR011990">
    <property type="entry name" value="TPR-like_helical_dom_sf"/>
</dbReference>
<gene>
    <name evidence="5" type="ORF">NPX13_g111</name>
</gene>
<evidence type="ECO:0000259" key="2">
    <source>
        <dbReference type="Pfam" id="PF22939"/>
    </source>
</evidence>
<dbReference type="Pfam" id="PF22939">
    <property type="entry name" value="WHD_GPIID"/>
    <property type="match status" value="1"/>
</dbReference>
<accession>A0A9W8NPE8</accession>
<name>A0A9W8NPE8_9PEZI</name>
<comment type="caution">
    <text evidence="5">The sequence shown here is derived from an EMBL/GenBank/DDBJ whole genome shotgun (WGS) entry which is preliminary data.</text>
</comment>
<organism evidence="5 6">
    <name type="scientific">Xylaria arbuscula</name>
    <dbReference type="NCBI Taxonomy" id="114810"/>
    <lineage>
        <taxon>Eukaryota</taxon>
        <taxon>Fungi</taxon>
        <taxon>Dikarya</taxon>
        <taxon>Ascomycota</taxon>
        <taxon>Pezizomycotina</taxon>
        <taxon>Sordariomycetes</taxon>
        <taxon>Xylariomycetidae</taxon>
        <taxon>Xylariales</taxon>
        <taxon>Xylariaceae</taxon>
        <taxon>Xylaria</taxon>
    </lineage>
</organism>